<dbReference type="AlphaFoldDB" id="A0A402CE92"/>
<sequence>MTGADRLLRACSINSPGWCRWLMRGLRVRSMCGGGIHSVRPGKSERSGADRVVHPAALSLTWAWHASQTRARPSTSVRPPLCQSVTWCTAHRLGGAAHPGRVQPPSAAIRASR</sequence>
<dbReference type="Proteomes" id="UP000287519">
    <property type="component" value="Unassembled WGS sequence"/>
</dbReference>
<evidence type="ECO:0000313" key="2">
    <source>
        <dbReference type="Proteomes" id="UP000287519"/>
    </source>
</evidence>
<gene>
    <name evidence="1" type="ORF">Rhow_005536</name>
</gene>
<accession>A0A402CE92</accession>
<protein>
    <submittedName>
        <fullName evidence="1">Uncharacterized protein</fullName>
    </submittedName>
</protein>
<comment type="caution">
    <text evidence="1">The sequence shown here is derived from an EMBL/GenBank/DDBJ whole genome shotgun (WGS) entry which is preliminary data.</text>
</comment>
<reference evidence="1 2" key="1">
    <citation type="submission" date="2018-11" db="EMBL/GenBank/DDBJ databases">
        <title>Microbial catabolism of amino acid.</title>
        <authorList>
            <person name="Hibi M."/>
            <person name="Ogawa J."/>
        </authorList>
    </citation>
    <scope>NUCLEOTIDE SEQUENCE [LARGE SCALE GENOMIC DNA]</scope>
    <source>
        <strain evidence="1 2">C31-06</strain>
    </source>
</reference>
<organism evidence="1 2">
    <name type="scientific">Rhodococcus wratislaviensis</name>
    <name type="common">Tsukamurella wratislaviensis</name>
    <dbReference type="NCBI Taxonomy" id="44752"/>
    <lineage>
        <taxon>Bacteria</taxon>
        <taxon>Bacillati</taxon>
        <taxon>Actinomycetota</taxon>
        <taxon>Actinomycetes</taxon>
        <taxon>Mycobacteriales</taxon>
        <taxon>Nocardiaceae</taxon>
        <taxon>Rhodococcus</taxon>
    </lineage>
</organism>
<name>A0A402CE92_RHOWR</name>
<proteinExistence type="predicted"/>
<dbReference type="EMBL" id="BHYM01000047">
    <property type="protein sequence ID" value="GCE41877.1"/>
    <property type="molecule type" value="Genomic_DNA"/>
</dbReference>
<keyword evidence="2" id="KW-1185">Reference proteome</keyword>
<evidence type="ECO:0000313" key="1">
    <source>
        <dbReference type="EMBL" id="GCE41877.1"/>
    </source>
</evidence>